<evidence type="ECO:0000259" key="2">
    <source>
        <dbReference type="Pfam" id="PF13581"/>
    </source>
</evidence>
<keyword evidence="1" id="KW-0418">Kinase</keyword>
<keyword evidence="3" id="KW-0808">Transferase</keyword>
<dbReference type="PANTHER" id="PTHR35526:SF3">
    <property type="entry name" value="ANTI-SIGMA-F FACTOR RSBW"/>
    <property type="match status" value="1"/>
</dbReference>
<sequence length="143" mass="14981">MALPGTTHPKRMADVQLTLPARAENVAVVRHALGGLGEALELDPQILSDVKLAVTEACTNVVVHAYGEADGPMEVAASVDGPVLRVTVRDEGIGILPRPDSPGLGLGLPLIATLTESLELGRATDDRTEVAMVFRLERDGGRA</sequence>
<reference evidence="3" key="1">
    <citation type="journal article" date="2022" name="Int. J. Syst. Evol. Microbiol.">
        <title>Pseudomonas aegrilactucae sp. nov. and Pseudomonas morbosilactucae sp. nov., pathogens causing bacterial rot of lettuce in Japan.</title>
        <authorList>
            <person name="Sawada H."/>
            <person name="Fujikawa T."/>
            <person name="Satou M."/>
        </authorList>
    </citation>
    <scope>NUCLEOTIDE SEQUENCE</scope>
    <source>
        <strain evidence="3">0166_1</strain>
    </source>
</reference>
<organism evidence="3 4">
    <name type="scientific">Capillimicrobium parvum</name>
    <dbReference type="NCBI Taxonomy" id="2884022"/>
    <lineage>
        <taxon>Bacteria</taxon>
        <taxon>Bacillati</taxon>
        <taxon>Actinomycetota</taxon>
        <taxon>Thermoleophilia</taxon>
        <taxon>Solirubrobacterales</taxon>
        <taxon>Capillimicrobiaceae</taxon>
        <taxon>Capillimicrobium</taxon>
    </lineage>
</organism>
<dbReference type="InterPro" id="IPR050267">
    <property type="entry name" value="Anti-sigma-factor_SerPK"/>
</dbReference>
<keyword evidence="4" id="KW-1185">Reference proteome</keyword>
<protein>
    <submittedName>
        <fullName evidence="3">Anti-sigma F factor</fullName>
        <ecNumber evidence="3">2.7.11.1</ecNumber>
    </submittedName>
</protein>
<dbReference type="InterPro" id="IPR003594">
    <property type="entry name" value="HATPase_dom"/>
</dbReference>
<dbReference type="GO" id="GO:0004674">
    <property type="term" value="F:protein serine/threonine kinase activity"/>
    <property type="evidence" value="ECO:0007669"/>
    <property type="project" value="UniProtKB-KW"/>
</dbReference>
<dbReference type="Gene3D" id="3.30.565.10">
    <property type="entry name" value="Histidine kinase-like ATPase, C-terminal domain"/>
    <property type="match status" value="1"/>
</dbReference>
<evidence type="ECO:0000313" key="3">
    <source>
        <dbReference type="EMBL" id="UGS37827.1"/>
    </source>
</evidence>
<accession>A0A9E7C2N5</accession>
<dbReference type="EC" id="2.7.11.1" evidence="3"/>
<dbReference type="SUPFAM" id="SSF55874">
    <property type="entry name" value="ATPase domain of HSP90 chaperone/DNA topoisomerase II/histidine kinase"/>
    <property type="match status" value="1"/>
</dbReference>
<evidence type="ECO:0000313" key="4">
    <source>
        <dbReference type="Proteomes" id="UP001162834"/>
    </source>
</evidence>
<dbReference type="Pfam" id="PF13581">
    <property type="entry name" value="HATPase_c_2"/>
    <property type="match status" value="1"/>
</dbReference>
<dbReference type="InterPro" id="IPR036890">
    <property type="entry name" value="HATPase_C_sf"/>
</dbReference>
<dbReference type="AlphaFoldDB" id="A0A9E7C2N5"/>
<dbReference type="Proteomes" id="UP001162834">
    <property type="component" value="Chromosome"/>
</dbReference>
<dbReference type="EMBL" id="CP087164">
    <property type="protein sequence ID" value="UGS37827.1"/>
    <property type="molecule type" value="Genomic_DNA"/>
</dbReference>
<dbReference type="KEGG" id="sbae:DSM104329_04248"/>
<dbReference type="PANTHER" id="PTHR35526">
    <property type="entry name" value="ANTI-SIGMA-F FACTOR RSBW-RELATED"/>
    <property type="match status" value="1"/>
</dbReference>
<keyword evidence="1" id="KW-0723">Serine/threonine-protein kinase</keyword>
<name>A0A9E7C2N5_9ACTN</name>
<evidence type="ECO:0000256" key="1">
    <source>
        <dbReference type="ARBA" id="ARBA00022527"/>
    </source>
</evidence>
<gene>
    <name evidence="3" type="primary">spoIIAB_4</name>
    <name evidence="3" type="ORF">DSM104329_04248</name>
</gene>
<dbReference type="CDD" id="cd16936">
    <property type="entry name" value="HATPase_RsbW-like"/>
    <property type="match status" value="1"/>
</dbReference>
<feature type="domain" description="Histidine kinase/HSP90-like ATPase" evidence="2">
    <location>
        <begin position="19"/>
        <end position="133"/>
    </location>
</feature>
<proteinExistence type="predicted"/>